<gene>
    <name evidence="2" type="ORF">GCM10022233_55580</name>
</gene>
<evidence type="ECO:0000313" key="2">
    <source>
        <dbReference type="EMBL" id="GAA4071594.1"/>
    </source>
</evidence>
<name>A0ABP7VQ33_9ACTN</name>
<feature type="compositionally biased region" description="Gly residues" evidence="1">
    <location>
        <begin position="105"/>
        <end position="115"/>
    </location>
</feature>
<feature type="region of interest" description="Disordered" evidence="1">
    <location>
        <begin position="21"/>
        <end position="46"/>
    </location>
</feature>
<dbReference type="Proteomes" id="UP001499984">
    <property type="component" value="Unassembled WGS sequence"/>
</dbReference>
<proteinExistence type="predicted"/>
<protein>
    <submittedName>
        <fullName evidence="2">Uncharacterized protein</fullName>
    </submittedName>
</protein>
<reference evidence="3" key="1">
    <citation type="journal article" date="2019" name="Int. J. Syst. Evol. Microbiol.">
        <title>The Global Catalogue of Microorganisms (GCM) 10K type strain sequencing project: providing services to taxonomists for standard genome sequencing and annotation.</title>
        <authorList>
            <consortium name="The Broad Institute Genomics Platform"/>
            <consortium name="The Broad Institute Genome Sequencing Center for Infectious Disease"/>
            <person name="Wu L."/>
            <person name="Ma J."/>
        </authorList>
    </citation>
    <scope>NUCLEOTIDE SEQUENCE [LARGE SCALE GENOMIC DNA]</scope>
    <source>
        <strain evidence="3">JCM 16925</strain>
    </source>
</reference>
<feature type="region of interest" description="Disordered" evidence="1">
    <location>
        <begin position="103"/>
        <end position="129"/>
    </location>
</feature>
<keyword evidence="3" id="KW-1185">Reference proteome</keyword>
<evidence type="ECO:0000256" key="1">
    <source>
        <dbReference type="SAM" id="MobiDB-lite"/>
    </source>
</evidence>
<feature type="compositionally biased region" description="Basic and acidic residues" evidence="1">
    <location>
        <begin position="25"/>
        <end position="37"/>
    </location>
</feature>
<organism evidence="2 3">
    <name type="scientific">Streptomyces shaanxiensis</name>
    <dbReference type="NCBI Taxonomy" id="653357"/>
    <lineage>
        <taxon>Bacteria</taxon>
        <taxon>Bacillati</taxon>
        <taxon>Actinomycetota</taxon>
        <taxon>Actinomycetes</taxon>
        <taxon>Kitasatosporales</taxon>
        <taxon>Streptomycetaceae</taxon>
        <taxon>Streptomyces</taxon>
    </lineage>
</organism>
<comment type="caution">
    <text evidence="2">The sequence shown here is derived from an EMBL/GenBank/DDBJ whole genome shotgun (WGS) entry which is preliminary data.</text>
</comment>
<evidence type="ECO:0000313" key="3">
    <source>
        <dbReference type="Proteomes" id="UP001499984"/>
    </source>
</evidence>
<accession>A0ABP7VQ33</accession>
<dbReference type="EMBL" id="BAAAZY010000012">
    <property type="protein sequence ID" value="GAA4071594.1"/>
    <property type="molecule type" value="Genomic_DNA"/>
</dbReference>
<sequence length="129" mass="13254">MRSGPGRRGAGSGIRSARVVGRLDAYSRDGSRGDGEPYVKVPSEDPAMANGVRGQFGHEEDESFVCLGAIWDAPGVQPFRAQPATEAGTKWRGGEPHLEVVDRVGGLGGDGGAGGIVRHDSTVGRGGVA</sequence>